<reference evidence="4 5" key="1">
    <citation type="submission" date="2016-12" db="EMBL/GenBank/DDBJ databases">
        <authorList>
            <person name="Song W.-J."/>
            <person name="Kurnit D.M."/>
        </authorList>
    </citation>
    <scope>NUCLEOTIDE SEQUENCE [LARGE SCALE GENOMIC DNA]</scope>
    <source>
        <strain evidence="4 5">175</strain>
    </source>
</reference>
<dbReference type="PANTHER" id="PTHR38340:SF1">
    <property type="entry name" value="S-LAYER PROTEIN"/>
    <property type="match status" value="1"/>
</dbReference>
<dbReference type="PRINTS" id="PR00313">
    <property type="entry name" value="CABNDNGRPT"/>
</dbReference>
<protein>
    <submittedName>
        <fullName evidence="4">Hemolysin-type calcium-binding repeat-containing protein</fullName>
    </submittedName>
</protein>
<evidence type="ECO:0000313" key="5">
    <source>
        <dbReference type="Proteomes" id="UP000192923"/>
    </source>
</evidence>
<name>A0A1Y6D2Q2_9GAMM</name>
<proteinExistence type="predicted"/>
<dbReference type="STRING" id="1760988.SAMN02949497_2178"/>
<dbReference type="InterPro" id="IPR011049">
    <property type="entry name" value="Serralysin-like_metalloprot_C"/>
</dbReference>
<dbReference type="RefSeq" id="WP_085212573.1">
    <property type="nucleotide sequence ID" value="NZ_FXAM01000001.1"/>
</dbReference>
<organism evidence="4 5">
    <name type="scientific">Methylomagnum ishizawai</name>
    <dbReference type="NCBI Taxonomy" id="1760988"/>
    <lineage>
        <taxon>Bacteria</taxon>
        <taxon>Pseudomonadati</taxon>
        <taxon>Pseudomonadota</taxon>
        <taxon>Gammaproteobacteria</taxon>
        <taxon>Methylococcales</taxon>
        <taxon>Methylococcaceae</taxon>
        <taxon>Methylomagnum</taxon>
    </lineage>
</organism>
<dbReference type="GO" id="GO:0005576">
    <property type="term" value="C:extracellular region"/>
    <property type="evidence" value="ECO:0007669"/>
    <property type="project" value="UniProtKB-SubCell"/>
</dbReference>
<keyword evidence="3" id="KW-0106">Calcium</keyword>
<evidence type="ECO:0000256" key="3">
    <source>
        <dbReference type="ARBA" id="ARBA00022837"/>
    </source>
</evidence>
<evidence type="ECO:0000313" key="4">
    <source>
        <dbReference type="EMBL" id="SMF94842.1"/>
    </source>
</evidence>
<evidence type="ECO:0000256" key="2">
    <source>
        <dbReference type="ARBA" id="ARBA00022525"/>
    </source>
</evidence>
<gene>
    <name evidence="4" type="ORF">SAMN02949497_2178</name>
</gene>
<dbReference type="InterPro" id="IPR001343">
    <property type="entry name" value="Hemolysn_Ca-bd"/>
</dbReference>
<dbReference type="PANTHER" id="PTHR38340">
    <property type="entry name" value="S-LAYER PROTEIN"/>
    <property type="match status" value="1"/>
</dbReference>
<comment type="subcellular location">
    <subcellularLocation>
        <location evidence="1">Secreted</location>
    </subcellularLocation>
</comment>
<dbReference type="EMBL" id="FXAM01000001">
    <property type="protein sequence ID" value="SMF94842.1"/>
    <property type="molecule type" value="Genomic_DNA"/>
</dbReference>
<dbReference type="Pfam" id="PF00353">
    <property type="entry name" value="HemolysinCabind"/>
    <property type="match status" value="4"/>
</dbReference>
<keyword evidence="2" id="KW-0964">Secreted</keyword>
<dbReference type="Gene3D" id="2.150.10.10">
    <property type="entry name" value="Serralysin-like metalloprotease, C-terminal"/>
    <property type="match status" value="3"/>
</dbReference>
<dbReference type="AlphaFoldDB" id="A0A1Y6D2Q2"/>
<dbReference type="OrthoDB" id="223957at2"/>
<dbReference type="InterPro" id="IPR050557">
    <property type="entry name" value="RTX_toxin/Mannuronan_C5-epim"/>
</dbReference>
<dbReference type="SUPFAM" id="SSF51120">
    <property type="entry name" value="beta-Roll"/>
    <property type="match status" value="2"/>
</dbReference>
<dbReference type="PROSITE" id="PS00330">
    <property type="entry name" value="HEMOLYSIN_CALCIUM"/>
    <property type="match status" value="2"/>
</dbReference>
<dbReference type="InterPro" id="IPR018511">
    <property type="entry name" value="Hemolysin-typ_Ca-bd_CS"/>
</dbReference>
<keyword evidence="5" id="KW-1185">Reference proteome</keyword>
<evidence type="ECO:0000256" key="1">
    <source>
        <dbReference type="ARBA" id="ARBA00004613"/>
    </source>
</evidence>
<dbReference type="Proteomes" id="UP000192923">
    <property type="component" value="Unassembled WGS sequence"/>
</dbReference>
<sequence>MATYDFGALADQQTLAFAPAQDTLWFGDPAWGAAAVALGQAGRDLWLSGPDKTIVLARTQAANLASAHFGFADGSHLLVGDDTPGTALDNAANLLTGTGQGDYLEGLGGNDTLDGGGGNDRLIGDRGNDRLDGGTGADLMLGGVGNDSYVVDDPGDTVLENPGDGLDTVQSWIDYTLAPEVERLALLGNGTLAGHGNTLDNRLTGNAGDNALWGGDGDDTLLGGSGSDTLYGEAGGDFLYGGSGNDTLYGGDGWNELHGGGGRDALYGGADSDLMDGGAGIDTMAGGDGNDLYKVDNPRDQIDEAPGGGDDMAVSTVPYTLPPNVEYLLLPGGDRPGTVPLQAEAAGSDTLIFNGHGLNLDLGAAIAEYGLVRLDAIDLGDAADNRLNLDRQAVLDLAPASGILRIDGAAGDTLHFSDGGWVEGGSVTLLGTAYHSFANGPAQVWVNADLL</sequence>
<dbReference type="GO" id="GO:0005509">
    <property type="term" value="F:calcium ion binding"/>
    <property type="evidence" value="ECO:0007669"/>
    <property type="project" value="InterPro"/>
</dbReference>
<accession>A0A1Y6D2Q2</accession>